<protein>
    <submittedName>
        <fullName evidence="1">Uncharacterized protein</fullName>
    </submittedName>
</protein>
<reference evidence="1" key="1">
    <citation type="submission" date="2020-11" db="EMBL/GenBank/DDBJ databases">
        <authorList>
            <person name="Tran Van P."/>
        </authorList>
    </citation>
    <scope>NUCLEOTIDE SEQUENCE</scope>
</reference>
<dbReference type="AlphaFoldDB" id="A0A7R8Z320"/>
<sequence>MHQRFTLDVATFRNDMCTFLLVFWSSANSKVVSATCMTVSLWVKCVCSLCGLRRRRRRKSERLERGSMRSTPKELCLVSQQPHMPRTRLVEVIRATLALDFHTLQVITCQACITTITTPSPCSPIPWTTWGCIAQPLLRGASMRSPCELGLETVSGTKIATARSF</sequence>
<dbReference type="EMBL" id="OA564390">
    <property type="protein sequence ID" value="CAD7194119.1"/>
    <property type="molecule type" value="Genomic_DNA"/>
</dbReference>
<organism evidence="1">
    <name type="scientific">Timema douglasi</name>
    <name type="common">Walking stick</name>
    <dbReference type="NCBI Taxonomy" id="61478"/>
    <lineage>
        <taxon>Eukaryota</taxon>
        <taxon>Metazoa</taxon>
        <taxon>Ecdysozoa</taxon>
        <taxon>Arthropoda</taxon>
        <taxon>Hexapoda</taxon>
        <taxon>Insecta</taxon>
        <taxon>Pterygota</taxon>
        <taxon>Neoptera</taxon>
        <taxon>Polyneoptera</taxon>
        <taxon>Phasmatodea</taxon>
        <taxon>Timematodea</taxon>
        <taxon>Timematoidea</taxon>
        <taxon>Timematidae</taxon>
        <taxon>Timema</taxon>
    </lineage>
</organism>
<name>A0A7R8Z320_TIMDO</name>
<proteinExistence type="predicted"/>
<evidence type="ECO:0000313" key="1">
    <source>
        <dbReference type="EMBL" id="CAD7194119.1"/>
    </source>
</evidence>
<accession>A0A7R8Z320</accession>
<gene>
    <name evidence="1" type="ORF">TDIB3V08_LOCUS553</name>
</gene>